<dbReference type="PANTHER" id="PTHR47993">
    <property type="entry name" value="OS09G0372900 PROTEIN-RELATED"/>
    <property type="match status" value="1"/>
</dbReference>
<dbReference type="Proteomes" id="UP000694864">
    <property type="component" value="Chromosome 15"/>
</dbReference>
<dbReference type="RefSeq" id="XP_019092356.1">
    <property type="nucleotide sequence ID" value="XM_019236811.1"/>
</dbReference>
<feature type="domain" description="F-box associated beta-propeller type 1" evidence="1">
    <location>
        <begin position="1"/>
        <end position="192"/>
    </location>
</feature>
<dbReference type="InterPro" id="IPR011043">
    <property type="entry name" value="Gal_Oxase/kelch_b-propeller"/>
</dbReference>
<reference evidence="2" key="1">
    <citation type="journal article" date="2014" name="Nat. Commun.">
        <title>The emerging biofuel crop Camelina sativa retains a highly undifferentiated hexaploid genome structure.</title>
        <authorList>
            <person name="Kagale S."/>
            <person name="Koh C."/>
            <person name="Nixon J."/>
            <person name="Bollina V."/>
            <person name="Clarke W.E."/>
            <person name="Tuteja R."/>
            <person name="Spillane C."/>
            <person name="Robinson S.J."/>
            <person name="Links M.G."/>
            <person name="Clarke C."/>
            <person name="Higgins E.E."/>
            <person name="Huebert T."/>
            <person name="Sharpe A.G."/>
            <person name="Parkin I.A."/>
        </authorList>
    </citation>
    <scope>NUCLEOTIDE SEQUENCE [LARGE SCALE GENOMIC DNA]</scope>
    <source>
        <strain evidence="2">cv. DH55</strain>
    </source>
</reference>
<dbReference type="SUPFAM" id="SSF50965">
    <property type="entry name" value="Galactose oxidase, central domain"/>
    <property type="match status" value="1"/>
</dbReference>
<gene>
    <name evidence="3" type="primary">LOC109129157</name>
</gene>
<evidence type="ECO:0000259" key="1">
    <source>
        <dbReference type="Pfam" id="PF07734"/>
    </source>
</evidence>
<protein>
    <submittedName>
        <fullName evidence="3">LOW QUALITY PROTEIN: F-box protein At3g19470-like</fullName>
    </submittedName>
</protein>
<dbReference type="InterPro" id="IPR017451">
    <property type="entry name" value="F-box-assoc_interact_dom"/>
</dbReference>
<accession>A0ABM1R018</accession>
<evidence type="ECO:0000313" key="2">
    <source>
        <dbReference type="Proteomes" id="UP000694864"/>
    </source>
</evidence>
<organism evidence="2 3">
    <name type="scientific">Camelina sativa</name>
    <name type="common">False flax</name>
    <name type="synonym">Myagrum sativum</name>
    <dbReference type="NCBI Taxonomy" id="90675"/>
    <lineage>
        <taxon>Eukaryota</taxon>
        <taxon>Viridiplantae</taxon>
        <taxon>Streptophyta</taxon>
        <taxon>Embryophyta</taxon>
        <taxon>Tracheophyta</taxon>
        <taxon>Spermatophyta</taxon>
        <taxon>Magnoliopsida</taxon>
        <taxon>eudicotyledons</taxon>
        <taxon>Gunneridae</taxon>
        <taxon>Pentapetalae</taxon>
        <taxon>rosids</taxon>
        <taxon>malvids</taxon>
        <taxon>Brassicales</taxon>
        <taxon>Brassicaceae</taxon>
        <taxon>Camelineae</taxon>
        <taxon>Camelina</taxon>
    </lineage>
</organism>
<dbReference type="InterPro" id="IPR050233">
    <property type="entry name" value="A_thaliana_F-box"/>
</dbReference>
<dbReference type="NCBIfam" id="TIGR01640">
    <property type="entry name" value="F_box_assoc_1"/>
    <property type="match status" value="1"/>
</dbReference>
<name>A0ABM1R018_CAMSA</name>
<proteinExistence type="predicted"/>
<dbReference type="InterPro" id="IPR006527">
    <property type="entry name" value="F-box-assoc_dom_typ1"/>
</dbReference>
<dbReference type="PANTHER" id="PTHR47993:SF289">
    <property type="entry name" value="F-BOX ASSOCIATED UBIQUITINATION EFFECTOR FAMILY PROTEIN"/>
    <property type="match status" value="1"/>
</dbReference>
<keyword evidence="2" id="KW-1185">Reference proteome</keyword>
<evidence type="ECO:0000313" key="3">
    <source>
        <dbReference type="RefSeq" id="XP_019092356.1"/>
    </source>
</evidence>
<reference evidence="3" key="2">
    <citation type="submission" date="2025-08" db="UniProtKB">
        <authorList>
            <consortium name="RefSeq"/>
        </authorList>
    </citation>
    <scope>IDENTIFICATION</scope>
    <source>
        <tissue evidence="3">Leaf</tissue>
    </source>
</reference>
<sequence length="198" mass="23525">MVVMMMNLRVYLMRVVNLHNNSNLDSYLKREVELISLGDEDEISQVFHCDGLLLCISITKTKTSLVVWNPYWGHTRSIEPTHKFHIIDMYSHALGYDKSSKSHKILRFINFTRPTFDEFKIYDFNSDSWRVLDVTPDWTIRFFHLGVTLEGNAAYWFATKKYSETYDDYFLVCFDFTRDTFGPFLPLPFHQFLQSQDK</sequence>
<dbReference type="Pfam" id="PF07734">
    <property type="entry name" value="FBA_1"/>
    <property type="match status" value="1"/>
</dbReference>
<dbReference type="GeneID" id="109129157"/>